<protein>
    <submittedName>
        <fullName evidence="2">TKL kinase</fullName>
    </submittedName>
</protein>
<dbReference type="Proteomes" id="UP000522262">
    <property type="component" value="Unassembled WGS sequence"/>
</dbReference>
<dbReference type="SMART" id="SM00220">
    <property type="entry name" value="S_TKc"/>
    <property type="match status" value="1"/>
</dbReference>
<evidence type="ECO:0000313" key="3">
    <source>
        <dbReference type="Proteomes" id="UP000522262"/>
    </source>
</evidence>
<reference evidence="2 3" key="1">
    <citation type="submission" date="2020-05" db="EMBL/GenBank/DDBJ databases">
        <title>Identification and distribution of gene clusters putatively required for synthesis of sphingolipid metabolism inhibitors in phylogenetically diverse species of the filamentous fungus Fusarium.</title>
        <authorList>
            <person name="Kim H.-S."/>
            <person name="Busman M."/>
            <person name="Brown D.W."/>
            <person name="Divon H."/>
            <person name="Uhlig S."/>
            <person name="Proctor R.H."/>
        </authorList>
    </citation>
    <scope>NUCLEOTIDE SEQUENCE [LARGE SCALE GENOMIC DNA]</scope>
    <source>
        <strain evidence="2 3">NRRL 53147</strain>
    </source>
</reference>
<keyword evidence="3" id="KW-1185">Reference proteome</keyword>
<keyword evidence="2" id="KW-0418">Kinase</keyword>
<dbReference type="Pfam" id="PF07714">
    <property type="entry name" value="PK_Tyr_Ser-Thr"/>
    <property type="match status" value="1"/>
</dbReference>
<dbReference type="EMBL" id="JAAOAM010000110">
    <property type="protein sequence ID" value="KAF5547104.1"/>
    <property type="molecule type" value="Genomic_DNA"/>
</dbReference>
<comment type="caution">
    <text evidence="2">The sequence shown here is derived from an EMBL/GenBank/DDBJ whole genome shotgun (WGS) entry which is preliminary data.</text>
</comment>
<organism evidence="2 3">
    <name type="scientific">Fusarium mexicanum</name>
    <dbReference type="NCBI Taxonomy" id="751941"/>
    <lineage>
        <taxon>Eukaryota</taxon>
        <taxon>Fungi</taxon>
        <taxon>Dikarya</taxon>
        <taxon>Ascomycota</taxon>
        <taxon>Pezizomycotina</taxon>
        <taxon>Sordariomycetes</taxon>
        <taxon>Hypocreomycetidae</taxon>
        <taxon>Hypocreales</taxon>
        <taxon>Nectriaceae</taxon>
        <taxon>Fusarium</taxon>
        <taxon>Fusarium fujikuroi species complex</taxon>
    </lineage>
</organism>
<proteinExistence type="predicted"/>
<sequence length="286" mass="31867">MSALEEKPRESGIGQTTYTPAQQSLANTVTTFICGAEEFILAQGSVSECASDREAAHAIRARLEPLGRTGLSIVYTEKGNSKSALKAAGFWLDGEIVKLLYMKLSAYILKCIGIKLMPDGEEAWALRLERAPHGNLREYIGKNEPPTMARRLQVAIDFTEALQHVHDRGVIWGDVSPRNVLVFDDLHIKLCDFAGSILKDKFPDLLFTCEPRCWVPGPEGDSPTQNILEKELFALEIEELQQKLMDGEYPYVGDSNPVKDVIKNLWHFEHSSAQEVVEALKKALVN</sequence>
<dbReference type="InterPro" id="IPR011009">
    <property type="entry name" value="Kinase-like_dom_sf"/>
</dbReference>
<evidence type="ECO:0000313" key="2">
    <source>
        <dbReference type="EMBL" id="KAF5547104.1"/>
    </source>
</evidence>
<dbReference type="Gene3D" id="1.10.510.10">
    <property type="entry name" value="Transferase(Phosphotransferase) domain 1"/>
    <property type="match status" value="1"/>
</dbReference>
<evidence type="ECO:0000259" key="1">
    <source>
        <dbReference type="PROSITE" id="PS50011"/>
    </source>
</evidence>
<dbReference type="PANTHER" id="PTHR24359">
    <property type="entry name" value="SERINE/THREONINE-PROTEIN KINASE SBK1"/>
    <property type="match status" value="1"/>
</dbReference>
<feature type="domain" description="Protein kinase" evidence="1">
    <location>
        <begin position="60"/>
        <end position="286"/>
    </location>
</feature>
<dbReference type="PROSITE" id="PS50011">
    <property type="entry name" value="PROTEIN_KINASE_DOM"/>
    <property type="match status" value="1"/>
</dbReference>
<dbReference type="GO" id="GO:0004674">
    <property type="term" value="F:protein serine/threonine kinase activity"/>
    <property type="evidence" value="ECO:0007669"/>
    <property type="project" value="TreeGrafter"/>
</dbReference>
<dbReference type="InterPro" id="IPR001245">
    <property type="entry name" value="Ser-Thr/Tyr_kinase_cat_dom"/>
</dbReference>
<accession>A0A8H5MZS3</accession>
<keyword evidence="2" id="KW-0808">Transferase</keyword>
<dbReference type="GO" id="GO:0005524">
    <property type="term" value="F:ATP binding"/>
    <property type="evidence" value="ECO:0007669"/>
    <property type="project" value="InterPro"/>
</dbReference>
<dbReference type="PANTHER" id="PTHR24359:SF1">
    <property type="entry name" value="INHIBITOR OF NUCLEAR FACTOR KAPPA-B KINASE EPSILON SUBUNIT HOMOLOG 1-RELATED"/>
    <property type="match status" value="1"/>
</dbReference>
<dbReference type="AlphaFoldDB" id="A0A8H5MZS3"/>
<dbReference type="InterPro" id="IPR000719">
    <property type="entry name" value="Prot_kinase_dom"/>
</dbReference>
<name>A0A8H5MZS3_9HYPO</name>
<dbReference type="SUPFAM" id="SSF56112">
    <property type="entry name" value="Protein kinase-like (PK-like)"/>
    <property type="match status" value="1"/>
</dbReference>
<gene>
    <name evidence="2" type="ORF">FMEXI_5294</name>
</gene>